<dbReference type="PANTHER" id="PTHR42781">
    <property type="entry name" value="SPERMIDINE/PUTRESCINE IMPORT ATP-BINDING PROTEIN POTA"/>
    <property type="match status" value="1"/>
</dbReference>
<dbReference type="AlphaFoldDB" id="A0A5B2V9U9"/>
<protein>
    <submittedName>
        <fullName evidence="6">ABC transporter ATP-binding protein</fullName>
    </submittedName>
</protein>
<dbReference type="FunFam" id="3.40.50.300:FF:000425">
    <property type="entry name" value="Probable ABC transporter, ATP-binding subunit"/>
    <property type="match status" value="1"/>
</dbReference>
<comment type="similarity">
    <text evidence="1">Belongs to the ABC transporter superfamily.</text>
</comment>
<feature type="domain" description="ABC transporter" evidence="5">
    <location>
        <begin position="9"/>
        <end position="240"/>
    </location>
</feature>
<reference evidence="6 7" key="2">
    <citation type="submission" date="2019-09" db="EMBL/GenBank/DDBJ databases">
        <authorList>
            <person name="Jin C."/>
        </authorList>
    </citation>
    <scope>NUCLEOTIDE SEQUENCE [LARGE SCALE GENOMIC DNA]</scope>
    <source>
        <strain evidence="6 7">BN140002</strain>
    </source>
</reference>
<keyword evidence="3" id="KW-0547">Nucleotide-binding</keyword>
<evidence type="ECO:0000256" key="1">
    <source>
        <dbReference type="ARBA" id="ARBA00005417"/>
    </source>
</evidence>
<dbReference type="InterPro" id="IPR003439">
    <property type="entry name" value="ABC_transporter-like_ATP-bd"/>
</dbReference>
<name>A0A5B2V9U9_9HYPH</name>
<dbReference type="SUPFAM" id="SSF52540">
    <property type="entry name" value="P-loop containing nucleoside triphosphate hydrolases"/>
    <property type="match status" value="1"/>
</dbReference>
<dbReference type="GO" id="GO:0005524">
    <property type="term" value="F:ATP binding"/>
    <property type="evidence" value="ECO:0007669"/>
    <property type="project" value="UniProtKB-KW"/>
</dbReference>
<dbReference type="OrthoDB" id="9802264at2"/>
<dbReference type="InterPro" id="IPR050093">
    <property type="entry name" value="ABC_SmlMolc_Importer"/>
</dbReference>
<comment type="caution">
    <text evidence="6">The sequence shown here is derived from an EMBL/GenBank/DDBJ whole genome shotgun (WGS) entry which is preliminary data.</text>
</comment>
<dbReference type="SMART" id="SM00382">
    <property type="entry name" value="AAA"/>
    <property type="match status" value="1"/>
</dbReference>
<evidence type="ECO:0000256" key="4">
    <source>
        <dbReference type="ARBA" id="ARBA00022840"/>
    </source>
</evidence>
<proteinExistence type="inferred from homology"/>
<dbReference type="Gene3D" id="3.40.50.300">
    <property type="entry name" value="P-loop containing nucleotide triphosphate hydrolases"/>
    <property type="match status" value="1"/>
</dbReference>
<gene>
    <name evidence="6" type="ORF">F0L46_19215</name>
</gene>
<keyword evidence="4 6" id="KW-0067">ATP-binding</keyword>
<evidence type="ECO:0000256" key="2">
    <source>
        <dbReference type="ARBA" id="ARBA00022448"/>
    </source>
</evidence>
<dbReference type="GO" id="GO:0016887">
    <property type="term" value="F:ATP hydrolysis activity"/>
    <property type="evidence" value="ECO:0007669"/>
    <property type="project" value="InterPro"/>
</dbReference>
<reference evidence="6 7" key="1">
    <citation type="submission" date="2019-09" db="EMBL/GenBank/DDBJ databases">
        <title>Salinarimonas rosea gen. nov., sp. nov., a new member of the a-2 subgroup of the Proteobacteria.</title>
        <authorList>
            <person name="Liu J."/>
        </authorList>
    </citation>
    <scope>NUCLEOTIDE SEQUENCE [LARGE SCALE GENOMIC DNA]</scope>
    <source>
        <strain evidence="6 7">BN140002</strain>
    </source>
</reference>
<accession>A0A5B2V9U9</accession>
<evidence type="ECO:0000313" key="7">
    <source>
        <dbReference type="Proteomes" id="UP000323142"/>
    </source>
</evidence>
<dbReference type="RefSeq" id="WP_149820537.1">
    <property type="nucleotide sequence ID" value="NZ_VUOA01000034.1"/>
</dbReference>
<evidence type="ECO:0000256" key="3">
    <source>
        <dbReference type="ARBA" id="ARBA00022741"/>
    </source>
</evidence>
<dbReference type="PROSITE" id="PS50893">
    <property type="entry name" value="ABC_TRANSPORTER_2"/>
    <property type="match status" value="1"/>
</dbReference>
<evidence type="ECO:0000259" key="5">
    <source>
        <dbReference type="PROSITE" id="PS50893"/>
    </source>
</evidence>
<evidence type="ECO:0000313" key="6">
    <source>
        <dbReference type="EMBL" id="KAA2235626.1"/>
    </source>
</evidence>
<dbReference type="Pfam" id="PF00005">
    <property type="entry name" value="ABC_tran"/>
    <property type="match status" value="1"/>
</dbReference>
<keyword evidence="7" id="KW-1185">Reference proteome</keyword>
<dbReference type="InterPro" id="IPR017871">
    <property type="entry name" value="ABC_transporter-like_CS"/>
</dbReference>
<sequence length="349" mass="36446">MSAPGSSHLVLRNLTASYDGAAPAVDALTLDVHRGELVSLLGPSGCGKTTTLRMVAGLVKPVSGAILLAGRDVTHVPTHRRGMGVVFQSYALFPHLTVIENVGFGLRMRHLGAAERAAKANRVLELVALSHLADRYPGQLSGGQQQRVALARALVIEPNVLLLDEPLSNLDAHLRADMRTEIRTLQQRLAITTLFVTHDQAEALAMSDRIAVMSEGKLAEVGTPADLCDKPSHPFTASFLGARTVIPGRTVAGIFQAPGLSCTGAPIDASAIVLRAARLRLVDKPAAGPLALGGLVATSAYLGDVYESDVETPAGLVRVLTPSDTPPPPVGSRCGVETLPGGLSFITAP</sequence>
<dbReference type="GO" id="GO:0015697">
    <property type="term" value="P:quaternary ammonium group transport"/>
    <property type="evidence" value="ECO:0007669"/>
    <property type="project" value="UniProtKB-ARBA"/>
</dbReference>
<dbReference type="InterPro" id="IPR003593">
    <property type="entry name" value="AAA+_ATPase"/>
</dbReference>
<dbReference type="EMBL" id="VUOA01000034">
    <property type="protein sequence ID" value="KAA2235626.1"/>
    <property type="molecule type" value="Genomic_DNA"/>
</dbReference>
<dbReference type="PANTHER" id="PTHR42781:SF4">
    <property type="entry name" value="SPERMIDINE_PUTRESCINE IMPORT ATP-BINDING PROTEIN POTA"/>
    <property type="match status" value="1"/>
</dbReference>
<dbReference type="InterPro" id="IPR027417">
    <property type="entry name" value="P-loop_NTPase"/>
</dbReference>
<dbReference type="Proteomes" id="UP000323142">
    <property type="component" value="Unassembled WGS sequence"/>
</dbReference>
<dbReference type="PROSITE" id="PS00211">
    <property type="entry name" value="ABC_TRANSPORTER_1"/>
    <property type="match status" value="1"/>
</dbReference>
<organism evidence="6 7">
    <name type="scientific">Salinarimonas soli</name>
    <dbReference type="NCBI Taxonomy" id="1638099"/>
    <lineage>
        <taxon>Bacteria</taxon>
        <taxon>Pseudomonadati</taxon>
        <taxon>Pseudomonadota</taxon>
        <taxon>Alphaproteobacteria</taxon>
        <taxon>Hyphomicrobiales</taxon>
        <taxon>Salinarimonadaceae</taxon>
        <taxon>Salinarimonas</taxon>
    </lineage>
</organism>
<keyword evidence="2" id="KW-0813">Transport</keyword>